<dbReference type="eggNOG" id="COG0415">
    <property type="taxonomic scope" value="Bacteria"/>
</dbReference>
<dbReference type="KEGG" id="pseo:OM33_15740"/>
<dbReference type="Gene3D" id="1.25.40.80">
    <property type="match status" value="1"/>
</dbReference>
<dbReference type="RefSeq" id="WP_040134946.1">
    <property type="nucleotide sequence ID" value="NZ_CP009889.1"/>
</dbReference>
<dbReference type="GO" id="GO:0003677">
    <property type="term" value="F:DNA binding"/>
    <property type="evidence" value="ECO:0007669"/>
    <property type="project" value="TreeGrafter"/>
</dbReference>
<evidence type="ECO:0000256" key="2">
    <source>
        <dbReference type="ARBA" id="ARBA00017881"/>
    </source>
</evidence>
<keyword evidence="9" id="KW-0456">Lyase</keyword>
<comment type="cofactor">
    <cofactor evidence="6 7">
        <name>FAD</name>
        <dbReference type="ChEBI" id="CHEBI:57692"/>
    </cofactor>
    <text evidence="6 7">Binds 1 FAD per subunit.</text>
</comment>
<dbReference type="InterPro" id="IPR036134">
    <property type="entry name" value="Crypto/Photolyase_FAD-like_sf"/>
</dbReference>
<reference evidence="9 10" key="1">
    <citation type="submission" date="2014-11" db="EMBL/GenBank/DDBJ databases">
        <title>Complete Genome Sequence of Pseudoalteromonas sp. Strain OCN003 Isolated from Kaneohe Bay, Oahu, Hawaii.</title>
        <authorList>
            <person name="Beurmann S."/>
            <person name="Videau P."/>
            <person name="Ushijima B."/>
            <person name="Smith A.M."/>
            <person name="Aeby G.S."/>
            <person name="Callahan S.M."/>
            <person name="Belcaid M."/>
        </authorList>
    </citation>
    <scope>NUCLEOTIDE SEQUENCE [LARGE SCALE GENOMIC DNA]</scope>
    <source>
        <strain evidence="9 10">OCN003</strain>
    </source>
</reference>
<dbReference type="InterPro" id="IPR014729">
    <property type="entry name" value="Rossmann-like_a/b/a_fold"/>
</dbReference>
<dbReference type="SUPFAM" id="SSF48173">
    <property type="entry name" value="Cryptochrome/photolyase FAD-binding domain"/>
    <property type="match status" value="1"/>
</dbReference>
<evidence type="ECO:0000259" key="8">
    <source>
        <dbReference type="PROSITE" id="PS51645"/>
    </source>
</evidence>
<evidence type="ECO:0000313" key="10">
    <source>
        <dbReference type="Proteomes" id="UP000030341"/>
    </source>
</evidence>
<dbReference type="Gene3D" id="1.10.579.10">
    <property type="entry name" value="DNA Cyclobutane Dipyrimidine Photolyase, subunit A, domain 3"/>
    <property type="match status" value="1"/>
</dbReference>
<keyword evidence="4 6" id="KW-0274">FAD</keyword>
<evidence type="ECO:0000256" key="6">
    <source>
        <dbReference type="PIRSR" id="PIRSR602081-1"/>
    </source>
</evidence>
<dbReference type="InterPro" id="IPR036155">
    <property type="entry name" value="Crypto/Photolyase_N_sf"/>
</dbReference>
<comment type="similarity">
    <text evidence="1 7">Belongs to the DNA photolyase class-1 family.</text>
</comment>
<keyword evidence="5 7" id="KW-0157">Chromophore</keyword>
<dbReference type="InterPro" id="IPR014133">
    <property type="entry name" value="Cry_DASH"/>
</dbReference>
<feature type="binding site" evidence="6">
    <location>
        <begin position="383"/>
        <end position="385"/>
    </location>
    <ligand>
        <name>FAD</name>
        <dbReference type="ChEBI" id="CHEBI:57692"/>
    </ligand>
</feature>
<dbReference type="HOGENOM" id="CLU_010348_6_2_6"/>
<dbReference type="GO" id="GO:0000719">
    <property type="term" value="P:photoreactive repair"/>
    <property type="evidence" value="ECO:0007669"/>
    <property type="project" value="TreeGrafter"/>
</dbReference>
<dbReference type="AlphaFoldDB" id="A0A0A7EJ05"/>
<keyword evidence="3 6" id="KW-0285">Flavoprotein</keyword>
<feature type="domain" description="Photolyase/cryptochrome alpha/beta" evidence="8">
    <location>
        <begin position="2"/>
        <end position="134"/>
    </location>
</feature>
<keyword evidence="10" id="KW-1185">Reference proteome</keyword>
<dbReference type="Proteomes" id="UP000030341">
    <property type="component" value="Chromosome 2"/>
</dbReference>
<dbReference type="PRINTS" id="PR00147">
    <property type="entry name" value="DNAPHOTLYASE"/>
</dbReference>
<dbReference type="InterPro" id="IPR006050">
    <property type="entry name" value="DNA_photolyase_N"/>
</dbReference>
<dbReference type="STRING" id="1348114.OM33_15740"/>
<evidence type="ECO:0000313" key="9">
    <source>
        <dbReference type="EMBL" id="AIY66594.1"/>
    </source>
</evidence>
<evidence type="ECO:0000256" key="1">
    <source>
        <dbReference type="ARBA" id="ARBA00005862"/>
    </source>
</evidence>
<evidence type="ECO:0000256" key="7">
    <source>
        <dbReference type="RuleBase" id="RU367151"/>
    </source>
</evidence>
<protein>
    <recommendedName>
        <fullName evidence="2 7">Cryptochrome DASH</fullName>
    </recommendedName>
</protein>
<proteinExistence type="inferred from homology"/>
<dbReference type="InterPro" id="IPR005101">
    <property type="entry name" value="Cryptochr/Photolyase_FAD-bd"/>
</dbReference>
<comment type="cofactor">
    <cofactor evidence="7">
        <name>(6R)-5,10-methylene-5,6,7,8-tetrahydrofolate</name>
        <dbReference type="ChEBI" id="CHEBI:15636"/>
    </cofactor>
    <text evidence="7">Binds 1 5,10-methenyltetrahydrofolate (MTHF) per subunit.</text>
</comment>
<dbReference type="Gene3D" id="3.40.50.620">
    <property type="entry name" value="HUPs"/>
    <property type="match status" value="1"/>
</dbReference>
<evidence type="ECO:0000256" key="4">
    <source>
        <dbReference type="ARBA" id="ARBA00022827"/>
    </source>
</evidence>
<dbReference type="GO" id="GO:0003913">
    <property type="term" value="F:DNA photolyase activity"/>
    <property type="evidence" value="ECO:0007669"/>
    <property type="project" value="InterPro"/>
</dbReference>
<evidence type="ECO:0000256" key="3">
    <source>
        <dbReference type="ARBA" id="ARBA00022630"/>
    </source>
</evidence>
<dbReference type="GO" id="GO:0071949">
    <property type="term" value="F:FAD binding"/>
    <property type="evidence" value="ECO:0007669"/>
    <property type="project" value="TreeGrafter"/>
</dbReference>
<gene>
    <name evidence="9" type="ORF">OM33_15740</name>
</gene>
<accession>A0A0A7EJ05</accession>
<dbReference type="Pfam" id="PF00875">
    <property type="entry name" value="DNA_photolyase"/>
    <property type="match status" value="1"/>
</dbReference>
<sequence>MVKTLYWFTHDLRLSDNPALEFALNKSEHIAFVYVLDPAKKIASNYHCQLLGEHQTRFILNSLQELADELQALGHQLIVLEGEPQRVLYDFINTHAINQLVVAEQVGVYEKRQISDLQNAFPTLPIALFWQHTLFSQSQIDMLDCMSGSFSKFRNKVEKHALPIAEPSSNECNVFPEKWPSAIKIDNNFVLLNWFERIDMSYLLPNDMPFFAGEHAGKYHLVSYLNSGAAKTYKATRNELDGWQNSTKFSPYLAIGNLSPRQIWHAVSHYEQSDGANESTYWIKFELLWREYFQWLSVKLGSKMYAFSGLRDTKPLTSFFAERYQKWCSGNTPYLIVNALMKQLNATGYMSNRGRQIAASCLVNELQLDWRYGAAYFQQQLIDFDVASNWGNWQYIAGVGVDPRGGRHFNLDKQTEQFDAKGEFIRKWQGSAVGSQLDANDAADWPILSDVT</sequence>
<dbReference type="PROSITE" id="PS51645">
    <property type="entry name" value="PHR_CRY_ALPHA_BETA"/>
    <property type="match status" value="1"/>
</dbReference>
<comment type="function">
    <text evidence="7">May have a photoreceptor function.</text>
</comment>
<dbReference type="OrthoDB" id="9772484at2"/>
<name>A0A0A7EJ05_9GAMM</name>
<feature type="binding site" evidence="6">
    <location>
        <position position="233"/>
    </location>
    <ligand>
        <name>FAD</name>
        <dbReference type="ChEBI" id="CHEBI:57692"/>
    </ligand>
</feature>
<dbReference type="PANTHER" id="PTHR11455">
    <property type="entry name" value="CRYPTOCHROME"/>
    <property type="match status" value="1"/>
</dbReference>
<dbReference type="NCBIfam" id="TIGR02765">
    <property type="entry name" value="crypto_DASH"/>
    <property type="match status" value="1"/>
</dbReference>
<dbReference type="InterPro" id="IPR002081">
    <property type="entry name" value="Cryptochrome/DNA_photolyase_1"/>
</dbReference>
<dbReference type="Pfam" id="PF03441">
    <property type="entry name" value="FAD_binding_7"/>
    <property type="match status" value="1"/>
</dbReference>
<dbReference type="PANTHER" id="PTHR11455:SF22">
    <property type="entry name" value="CRYPTOCHROME DASH"/>
    <property type="match status" value="1"/>
</dbReference>
<feature type="binding site" evidence="6">
    <location>
        <begin position="246"/>
        <end position="250"/>
    </location>
    <ligand>
        <name>FAD</name>
        <dbReference type="ChEBI" id="CHEBI:57692"/>
    </ligand>
</feature>
<evidence type="ECO:0000256" key="5">
    <source>
        <dbReference type="ARBA" id="ARBA00022991"/>
    </source>
</evidence>
<dbReference type="EMBL" id="CP009889">
    <property type="protein sequence ID" value="AIY66594.1"/>
    <property type="molecule type" value="Genomic_DNA"/>
</dbReference>
<organism evidence="9 10">
    <name type="scientific">Pseudoalteromonas piratica</name>
    <dbReference type="NCBI Taxonomy" id="1348114"/>
    <lineage>
        <taxon>Bacteria</taxon>
        <taxon>Pseudomonadati</taxon>
        <taxon>Pseudomonadota</taxon>
        <taxon>Gammaproteobacteria</taxon>
        <taxon>Alteromonadales</taxon>
        <taxon>Pseudoalteromonadaceae</taxon>
        <taxon>Pseudoalteromonas</taxon>
    </lineage>
</organism>
<dbReference type="SUPFAM" id="SSF52425">
    <property type="entry name" value="Cryptochrome/photolyase, N-terminal domain"/>
    <property type="match status" value="1"/>
</dbReference>